<dbReference type="EMBL" id="MU004349">
    <property type="protein sequence ID" value="KAF2655472.1"/>
    <property type="molecule type" value="Genomic_DNA"/>
</dbReference>
<dbReference type="AlphaFoldDB" id="A0A6A6T728"/>
<sequence length="323" mass="36958">MQPRFSLFAQALRSSRSWTRPVRPILRPRAVPFVCRGCQSKFSTSTILRRVAHASKLAFRNAARKAGYATEAGKPLNRYPETLLIYDAGDMRSAFVTVWKILAMFEATVVVTILAPIQYHNENQPNPNLRLFYAVGLTVLGCVPFCLLSYLTAPFVKHVHIRLPVRATRSLARLQQFAMNPPPDTRLEFTTLRAVGFKRHTAVLLHELRALPASRWGFANIERIKSDYLLKDEKSKGIFRKILTVLNEPRFKFYVKEGRIYTIKTKVPGVWESIAAHIRRQTDEIARKAKGPGRKILQARKPTAKIEKVEVKPLKRQTSRLTR</sequence>
<keyword evidence="3" id="KW-1185">Reference proteome</keyword>
<feature type="transmembrane region" description="Helical" evidence="1">
    <location>
        <begin position="131"/>
        <end position="153"/>
    </location>
</feature>
<dbReference type="OrthoDB" id="2386090at2759"/>
<feature type="transmembrane region" description="Helical" evidence="1">
    <location>
        <begin position="101"/>
        <end position="119"/>
    </location>
</feature>
<keyword evidence="1" id="KW-0472">Membrane</keyword>
<dbReference type="Proteomes" id="UP000799324">
    <property type="component" value="Unassembled WGS sequence"/>
</dbReference>
<keyword evidence="1" id="KW-0812">Transmembrane</keyword>
<name>A0A6A6T728_9PLEO</name>
<accession>A0A6A6T728</accession>
<gene>
    <name evidence="2" type="ORF">K491DRAFT_429193</name>
</gene>
<evidence type="ECO:0000256" key="1">
    <source>
        <dbReference type="SAM" id="Phobius"/>
    </source>
</evidence>
<proteinExistence type="predicted"/>
<protein>
    <submittedName>
        <fullName evidence="2">Uncharacterized protein</fullName>
    </submittedName>
</protein>
<evidence type="ECO:0000313" key="2">
    <source>
        <dbReference type="EMBL" id="KAF2655472.1"/>
    </source>
</evidence>
<evidence type="ECO:0000313" key="3">
    <source>
        <dbReference type="Proteomes" id="UP000799324"/>
    </source>
</evidence>
<organism evidence="2 3">
    <name type="scientific">Lophiostoma macrostomum CBS 122681</name>
    <dbReference type="NCBI Taxonomy" id="1314788"/>
    <lineage>
        <taxon>Eukaryota</taxon>
        <taxon>Fungi</taxon>
        <taxon>Dikarya</taxon>
        <taxon>Ascomycota</taxon>
        <taxon>Pezizomycotina</taxon>
        <taxon>Dothideomycetes</taxon>
        <taxon>Pleosporomycetidae</taxon>
        <taxon>Pleosporales</taxon>
        <taxon>Lophiostomataceae</taxon>
        <taxon>Lophiostoma</taxon>
    </lineage>
</organism>
<reference evidence="2" key="1">
    <citation type="journal article" date="2020" name="Stud. Mycol.">
        <title>101 Dothideomycetes genomes: a test case for predicting lifestyles and emergence of pathogens.</title>
        <authorList>
            <person name="Haridas S."/>
            <person name="Albert R."/>
            <person name="Binder M."/>
            <person name="Bloem J."/>
            <person name="Labutti K."/>
            <person name="Salamov A."/>
            <person name="Andreopoulos B."/>
            <person name="Baker S."/>
            <person name="Barry K."/>
            <person name="Bills G."/>
            <person name="Bluhm B."/>
            <person name="Cannon C."/>
            <person name="Castanera R."/>
            <person name="Culley D."/>
            <person name="Daum C."/>
            <person name="Ezra D."/>
            <person name="Gonzalez J."/>
            <person name="Henrissat B."/>
            <person name="Kuo A."/>
            <person name="Liang C."/>
            <person name="Lipzen A."/>
            <person name="Lutzoni F."/>
            <person name="Magnuson J."/>
            <person name="Mondo S."/>
            <person name="Nolan M."/>
            <person name="Ohm R."/>
            <person name="Pangilinan J."/>
            <person name="Park H.-J."/>
            <person name="Ramirez L."/>
            <person name="Alfaro M."/>
            <person name="Sun H."/>
            <person name="Tritt A."/>
            <person name="Yoshinaga Y."/>
            <person name="Zwiers L.-H."/>
            <person name="Turgeon B."/>
            <person name="Goodwin S."/>
            <person name="Spatafora J."/>
            <person name="Crous P."/>
            <person name="Grigoriev I."/>
        </authorList>
    </citation>
    <scope>NUCLEOTIDE SEQUENCE</scope>
    <source>
        <strain evidence="2">CBS 122681</strain>
    </source>
</reference>
<keyword evidence="1" id="KW-1133">Transmembrane helix</keyword>